<reference evidence="9" key="1">
    <citation type="journal article" date="2020" name="mSystems">
        <title>Genome- and Community-Level Interaction Insights into Carbon Utilization and Element Cycling Functions of Hydrothermarchaeota in Hydrothermal Sediment.</title>
        <authorList>
            <person name="Zhou Z."/>
            <person name="Liu Y."/>
            <person name="Xu W."/>
            <person name="Pan J."/>
            <person name="Luo Z.H."/>
            <person name="Li M."/>
        </authorList>
    </citation>
    <scope>NUCLEOTIDE SEQUENCE [LARGE SCALE GENOMIC DNA]</scope>
    <source>
        <strain evidence="9">SpSt-587</strain>
    </source>
</reference>
<dbReference type="GO" id="GO:0005737">
    <property type="term" value="C:cytoplasm"/>
    <property type="evidence" value="ECO:0007669"/>
    <property type="project" value="TreeGrafter"/>
</dbReference>
<protein>
    <recommendedName>
        <fullName evidence="5">5'-deoxynucleotidase</fullName>
        <ecNumber evidence="5">3.1.3.89</ecNumber>
    </recommendedName>
</protein>
<dbReference type="EC" id="3.1.3.89" evidence="5"/>
<evidence type="ECO:0000313" key="9">
    <source>
        <dbReference type="EMBL" id="HGT83638.1"/>
    </source>
</evidence>
<evidence type="ECO:0000256" key="1">
    <source>
        <dbReference type="ARBA" id="ARBA00001638"/>
    </source>
</evidence>
<dbReference type="Gene3D" id="1.10.3210.10">
    <property type="entry name" value="Hypothetical protein af1432"/>
    <property type="match status" value="1"/>
</dbReference>
<dbReference type="AlphaFoldDB" id="A0A7J3M4I2"/>
<name>A0A7J3M4I2_ARCFL</name>
<evidence type="ECO:0000256" key="6">
    <source>
        <dbReference type="ARBA" id="ARBA00022723"/>
    </source>
</evidence>
<dbReference type="SUPFAM" id="SSF109604">
    <property type="entry name" value="HD-domain/PDEase-like"/>
    <property type="match status" value="1"/>
</dbReference>
<comment type="subunit">
    <text evidence="4">Homodimer.</text>
</comment>
<dbReference type="GO" id="GO:0002953">
    <property type="term" value="F:5'-deoxynucleotidase activity"/>
    <property type="evidence" value="ECO:0007669"/>
    <property type="project" value="UniProtKB-EC"/>
</dbReference>
<feature type="domain" description="HD/PDEase" evidence="8">
    <location>
        <begin position="28"/>
        <end position="126"/>
    </location>
</feature>
<organism evidence="9">
    <name type="scientific">Archaeoglobus fulgidus</name>
    <dbReference type="NCBI Taxonomy" id="2234"/>
    <lineage>
        <taxon>Archaea</taxon>
        <taxon>Methanobacteriati</taxon>
        <taxon>Methanobacteriota</taxon>
        <taxon>Archaeoglobi</taxon>
        <taxon>Archaeoglobales</taxon>
        <taxon>Archaeoglobaceae</taxon>
        <taxon>Archaeoglobus</taxon>
    </lineage>
</organism>
<comment type="catalytic activity">
    <reaction evidence="1">
        <text>a 2'-deoxyribonucleoside 5'-phosphate + H2O = a 2'-deoxyribonucleoside + phosphate</text>
        <dbReference type="Rhea" id="RHEA:36167"/>
        <dbReference type="ChEBI" id="CHEBI:15377"/>
        <dbReference type="ChEBI" id="CHEBI:18274"/>
        <dbReference type="ChEBI" id="CHEBI:43474"/>
        <dbReference type="ChEBI" id="CHEBI:65317"/>
        <dbReference type="EC" id="3.1.3.89"/>
    </reaction>
</comment>
<keyword evidence="6" id="KW-0479">Metal-binding</keyword>
<proteinExistence type="predicted"/>
<dbReference type="PANTHER" id="PTHR11845:SF13">
    <property type="entry name" value="5'-DEOXYNUCLEOTIDASE HDDC2"/>
    <property type="match status" value="1"/>
</dbReference>
<evidence type="ECO:0000256" key="5">
    <source>
        <dbReference type="ARBA" id="ARBA00012964"/>
    </source>
</evidence>
<accession>A0A7J3M4I2</accession>
<dbReference type="InterPro" id="IPR006674">
    <property type="entry name" value="HD_domain"/>
</dbReference>
<evidence type="ECO:0000256" key="2">
    <source>
        <dbReference type="ARBA" id="ARBA00001936"/>
    </source>
</evidence>
<evidence type="ECO:0000259" key="8">
    <source>
        <dbReference type="SMART" id="SM00471"/>
    </source>
</evidence>
<dbReference type="SMART" id="SM00471">
    <property type="entry name" value="HDc"/>
    <property type="match status" value="1"/>
</dbReference>
<evidence type="ECO:0000256" key="4">
    <source>
        <dbReference type="ARBA" id="ARBA00011738"/>
    </source>
</evidence>
<comment type="cofactor">
    <cofactor evidence="3">
        <name>Co(2+)</name>
        <dbReference type="ChEBI" id="CHEBI:48828"/>
    </cofactor>
</comment>
<evidence type="ECO:0000256" key="3">
    <source>
        <dbReference type="ARBA" id="ARBA00001941"/>
    </source>
</evidence>
<comment type="caution">
    <text evidence="9">The sequence shown here is derived from an EMBL/GenBank/DDBJ whole genome shotgun (WGS) entry which is preliminary data.</text>
</comment>
<dbReference type="GO" id="GO:0046872">
    <property type="term" value="F:metal ion binding"/>
    <property type="evidence" value="ECO:0007669"/>
    <property type="project" value="UniProtKB-KW"/>
</dbReference>
<dbReference type="PANTHER" id="PTHR11845">
    <property type="entry name" value="5'-DEOXYNUCLEOTIDASE HDDC2"/>
    <property type="match status" value="1"/>
</dbReference>
<evidence type="ECO:0000256" key="7">
    <source>
        <dbReference type="ARBA" id="ARBA00022801"/>
    </source>
</evidence>
<dbReference type="InterPro" id="IPR039356">
    <property type="entry name" value="YfbR/HDDC2"/>
</dbReference>
<comment type="cofactor">
    <cofactor evidence="2">
        <name>Mn(2+)</name>
        <dbReference type="ChEBI" id="CHEBI:29035"/>
    </cofactor>
</comment>
<keyword evidence="7" id="KW-0378">Hydrolase</keyword>
<gene>
    <name evidence="9" type="ORF">ENT52_07950</name>
</gene>
<sequence>MDLVKFIHEVGSLKLLPRSGWLKLGIKCPESVAEHSFRTAIIAFLLAIESGEKEKAFKASFCALIHDLHESRTMDLHKIAKKYVRVDEEKVKSELGFEIDFSDVEGFVHDADKLELAFQAVEYSTMNKHALEFAENLEFKTEVARKIYRELMTRRDPRWWR</sequence>
<dbReference type="EMBL" id="DSYZ01000149">
    <property type="protein sequence ID" value="HGT83638.1"/>
    <property type="molecule type" value="Genomic_DNA"/>
</dbReference>
<dbReference type="Pfam" id="PF13023">
    <property type="entry name" value="HD_3"/>
    <property type="match status" value="1"/>
</dbReference>
<dbReference type="InterPro" id="IPR003607">
    <property type="entry name" value="HD/PDEase_dom"/>
</dbReference>